<gene>
    <name evidence="1" type="ORF">AOY20_09940</name>
</gene>
<organism evidence="1 2">
    <name type="scientific">Acinetobacter equi</name>
    <dbReference type="NCBI Taxonomy" id="1324350"/>
    <lineage>
        <taxon>Bacteria</taxon>
        <taxon>Pseudomonadati</taxon>
        <taxon>Pseudomonadota</taxon>
        <taxon>Gammaproteobacteria</taxon>
        <taxon>Moraxellales</taxon>
        <taxon>Moraxellaceae</taxon>
        <taxon>Acinetobacter</taxon>
    </lineage>
</organism>
<keyword evidence="2" id="KW-1185">Reference proteome</keyword>
<accession>A0A0N9W409</accession>
<dbReference type="RefSeq" id="WP_054581709.1">
    <property type="nucleotide sequence ID" value="NZ_CP012808.1"/>
</dbReference>
<dbReference type="AlphaFoldDB" id="A0A0N9W409"/>
<protein>
    <submittedName>
        <fullName evidence="1">Uncharacterized protein</fullName>
    </submittedName>
</protein>
<evidence type="ECO:0000313" key="1">
    <source>
        <dbReference type="EMBL" id="ALH95821.1"/>
    </source>
</evidence>
<reference evidence="1 2" key="1">
    <citation type="journal article" date="2015" name="Int. J. Syst. Evol. Microbiol.">
        <title>Acinetobacter equi sp. nov. isolated from horse faeces.</title>
        <authorList>
            <person name="Poppel M.T."/>
            <person name="Skiebe E."/>
            <person name="Laue M."/>
            <person name="Bergmann H."/>
            <person name="Ebersberger I."/>
            <person name="Garn T."/>
            <person name="Fruth A."/>
            <person name="Baumgardt S."/>
            <person name="Busse H.J."/>
            <person name="Wilharm G."/>
        </authorList>
    </citation>
    <scope>NUCLEOTIDE SEQUENCE [LARGE SCALE GENOMIC DNA]</scope>
    <source>
        <strain evidence="1 2">114</strain>
    </source>
</reference>
<dbReference type="Proteomes" id="UP000064939">
    <property type="component" value="Chromosome"/>
</dbReference>
<name>A0A0N9W409_9GAMM</name>
<dbReference type="KEGG" id="aei:AOY20_09940"/>
<dbReference type="EMBL" id="CP012808">
    <property type="protein sequence ID" value="ALH95821.1"/>
    <property type="molecule type" value="Genomic_DNA"/>
</dbReference>
<sequence>MSKSIYTIERQFLDHIQNLFLPQFENTDHVLISCIFQSSQIEPQQFIEDFFSHTDATEIAKHLNINIDDISTASSTQIKTIAKEVAHYLVDKVDILYELNVFSNLEDYPI</sequence>
<proteinExistence type="predicted"/>
<evidence type="ECO:0000313" key="2">
    <source>
        <dbReference type="Proteomes" id="UP000064939"/>
    </source>
</evidence>